<comment type="catalytic activity">
    <reaction evidence="16">
        <text>2-formamido-N(1)-(5-O-phospho-beta-D-ribosyl)acetamidine + ATP = 5-amino-1-(5-phospho-beta-D-ribosyl)imidazole + ADP + phosphate + H(+)</text>
        <dbReference type="Rhea" id="RHEA:23032"/>
        <dbReference type="ChEBI" id="CHEBI:15378"/>
        <dbReference type="ChEBI" id="CHEBI:30616"/>
        <dbReference type="ChEBI" id="CHEBI:43474"/>
        <dbReference type="ChEBI" id="CHEBI:137981"/>
        <dbReference type="ChEBI" id="CHEBI:147287"/>
        <dbReference type="ChEBI" id="CHEBI:456216"/>
        <dbReference type="EC" id="6.3.3.1"/>
    </reaction>
</comment>
<evidence type="ECO:0000256" key="14">
    <source>
        <dbReference type="ARBA" id="ARBA00023268"/>
    </source>
</evidence>
<comment type="similarity">
    <text evidence="5 16">In the C-terminal section; belongs to the GART family.</text>
</comment>
<dbReference type="Gene3D" id="3.90.600.10">
    <property type="entry name" value="Phosphoribosylglycinamide synthetase, C-terminal domain"/>
    <property type="match status" value="1"/>
</dbReference>
<feature type="domain" description="ATP-grasp" evidence="17">
    <location>
        <begin position="115"/>
        <end position="289"/>
    </location>
</feature>
<comment type="pathway">
    <text evidence="1 16">Purine metabolism; IMP biosynthesis via de novo pathway; 5-amino-1-(5-phospho-D-ribosyl)imidazole from N(2)-formyl-N(1)-(5-phospho-D-ribosyl)glycinamide: step 2/2.</text>
</comment>
<dbReference type="FunFam" id="3.40.50.20:FF:000006">
    <property type="entry name" value="Phosphoribosylamine--glycine ligase, chloroplastic"/>
    <property type="match status" value="1"/>
</dbReference>
<dbReference type="GO" id="GO:0004641">
    <property type="term" value="F:phosphoribosylformylglycinamidine cyclo-ligase activity"/>
    <property type="evidence" value="ECO:0007669"/>
    <property type="project" value="UniProtKB-EC"/>
</dbReference>
<keyword evidence="13 16" id="KW-0464">Manganese</keyword>
<keyword evidence="8" id="KW-0808">Transferase</keyword>
<comment type="pathway">
    <text evidence="3 16">Purine metabolism; IMP biosynthesis via de novo pathway; N(1)-(5-phospho-D-ribosyl)glycinamide from 5-phospho-alpha-D-ribose 1-diphosphate: step 2/2.</text>
</comment>
<evidence type="ECO:0000259" key="17">
    <source>
        <dbReference type="PROSITE" id="PS50975"/>
    </source>
</evidence>
<comment type="pathway">
    <text evidence="2 16">Purine metabolism; IMP biosynthesis via de novo pathway; N(2)-formyl-N(1)-(5-phospho-D-ribosyl)glycinamide from N(1)-(5-phospho-D-ribosyl)glycinamide (10-formyl THF route): step 1/1.</text>
</comment>
<dbReference type="GO" id="GO:0046872">
    <property type="term" value="F:metal ion binding"/>
    <property type="evidence" value="ECO:0007669"/>
    <property type="project" value="UniProtKB-KW"/>
</dbReference>
<dbReference type="InterPro" id="IPR011054">
    <property type="entry name" value="Rudment_hybrid_motif"/>
</dbReference>
<dbReference type="EC" id="6.3.4.13" evidence="16"/>
<dbReference type="Pfam" id="PF02769">
    <property type="entry name" value="AIRS_C"/>
    <property type="match status" value="1"/>
</dbReference>
<dbReference type="Gene3D" id="3.30.470.20">
    <property type="entry name" value="ATP-grasp fold, B domain"/>
    <property type="match status" value="1"/>
</dbReference>
<comment type="catalytic activity">
    <reaction evidence="16">
        <text>5-phospho-beta-D-ribosylamine + glycine + ATP = N(1)-(5-phospho-beta-D-ribosyl)glycinamide + ADP + phosphate + H(+)</text>
        <dbReference type="Rhea" id="RHEA:17453"/>
        <dbReference type="ChEBI" id="CHEBI:15378"/>
        <dbReference type="ChEBI" id="CHEBI:30616"/>
        <dbReference type="ChEBI" id="CHEBI:43474"/>
        <dbReference type="ChEBI" id="CHEBI:57305"/>
        <dbReference type="ChEBI" id="CHEBI:58681"/>
        <dbReference type="ChEBI" id="CHEBI:143788"/>
        <dbReference type="ChEBI" id="CHEBI:456216"/>
        <dbReference type="EC" id="6.3.4.13"/>
    </reaction>
</comment>
<dbReference type="InterPro" id="IPR036921">
    <property type="entry name" value="PurM-like_N_sf"/>
</dbReference>
<dbReference type="HAMAP" id="MF_01930">
    <property type="entry name" value="PurN"/>
    <property type="match status" value="1"/>
</dbReference>
<protein>
    <recommendedName>
        <fullName evidence="16">Trifunctional purine biosynthetic protein adenosine-3</fullName>
    </recommendedName>
    <domain>
        <recommendedName>
            <fullName evidence="16">Phosphoribosylamine--glycine ligase</fullName>
            <ecNumber evidence="16">6.3.4.13</ecNumber>
        </recommendedName>
        <alternativeName>
            <fullName evidence="16">Glycinamide ribonucleotide synthetase</fullName>
            <shortName evidence="16">GARS</shortName>
        </alternativeName>
        <alternativeName>
            <fullName evidence="16">Phosphoribosylglycinamide synthetase</fullName>
        </alternativeName>
    </domain>
    <domain>
        <recommendedName>
            <fullName evidence="16">Phosphoribosylformylglycinamidine cyclo-ligase</fullName>
            <ecNumber evidence="16">6.3.3.1</ecNumber>
        </recommendedName>
        <alternativeName>
            <fullName evidence="16">AIR synthase</fullName>
            <shortName evidence="16">AIRS</shortName>
        </alternativeName>
        <alternativeName>
            <fullName evidence="16">Phosphoribosyl-aminoimidazole synthetase</fullName>
        </alternativeName>
    </domain>
    <domain>
        <recommendedName>
            <fullName evidence="16">Phosphoribosylglycinamide formyltransferase</fullName>
            <ecNumber evidence="16">2.1.2.2</ecNumber>
        </recommendedName>
        <alternativeName>
            <fullName evidence="16">5'-phosphoribosylglycinamide transformylase</fullName>
        </alternativeName>
        <alternativeName>
            <fullName evidence="16">GAR transformylase</fullName>
            <shortName evidence="16">GART</shortName>
        </alternativeName>
    </domain>
</protein>
<dbReference type="Gene3D" id="3.90.650.10">
    <property type="entry name" value="PurM-like C-terminal domain"/>
    <property type="match status" value="1"/>
</dbReference>
<evidence type="ECO:0000256" key="5">
    <source>
        <dbReference type="ARBA" id="ARBA00008630"/>
    </source>
</evidence>
<dbReference type="GO" id="GO:0006189">
    <property type="term" value="P:'de novo' IMP biosynthetic process"/>
    <property type="evidence" value="ECO:0007669"/>
    <property type="project" value="UniProtKB-UniRule"/>
</dbReference>
<dbReference type="HAMAP" id="MF_00138">
    <property type="entry name" value="GARS"/>
    <property type="match status" value="1"/>
</dbReference>
<dbReference type="GO" id="GO:0005829">
    <property type="term" value="C:cytosol"/>
    <property type="evidence" value="ECO:0007669"/>
    <property type="project" value="TreeGrafter"/>
</dbReference>
<evidence type="ECO:0000256" key="13">
    <source>
        <dbReference type="ARBA" id="ARBA00023211"/>
    </source>
</evidence>
<comment type="catalytic activity">
    <reaction evidence="16">
        <text>N(1)-(5-phospho-beta-D-ribosyl)glycinamide + (6R)-10-formyltetrahydrofolate = N(2)-formyl-N(1)-(5-phospho-beta-D-ribosyl)glycinamide + (6S)-5,6,7,8-tetrahydrofolate + H(+)</text>
        <dbReference type="Rhea" id="RHEA:15053"/>
        <dbReference type="ChEBI" id="CHEBI:15378"/>
        <dbReference type="ChEBI" id="CHEBI:57453"/>
        <dbReference type="ChEBI" id="CHEBI:143788"/>
        <dbReference type="ChEBI" id="CHEBI:147286"/>
        <dbReference type="ChEBI" id="CHEBI:195366"/>
        <dbReference type="EC" id="2.1.2.2"/>
    </reaction>
</comment>
<evidence type="ECO:0000256" key="12">
    <source>
        <dbReference type="ARBA" id="ARBA00022840"/>
    </source>
</evidence>
<dbReference type="InterPro" id="IPR004733">
    <property type="entry name" value="PurM_cligase"/>
</dbReference>
<evidence type="ECO:0000256" key="4">
    <source>
        <dbReference type="ARBA" id="ARBA00007423"/>
    </source>
</evidence>
<dbReference type="Pfam" id="PF02844">
    <property type="entry name" value="GARS_N"/>
    <property type="match status" value="1"/>
</dbReference>
<evidence type="ECO:0000256" key="15">
    <source>
        <dbReference type="PROSITE-ProRule" id="PRU00409"/>
    </source>
</evidence>
<dbReference type="EC" id="6.3.3.1" evidence="16"/>
<dbReference type="GO" id="GO:0004644">
    <property type="term" value="F:phosphoribosylglycinamide formyltransferase activity"/>
    <property type="evidence" value="ECO:0007669"/>
    <property type="project" value="UniProtKB-EC"/>
</dbReference>
<comment type="similarity">
    <text evidence="6 16">In the central section; belongs to the AIR synthase family.</text>
</comment>
<organism evidence="18 19">
    <name type="scientific">Acropora cervicornis</name>
    <name type="common">Staghorn coral</name>
    <dbReference type="NCBI Taxonomy" id="6130"/>
    <lineage>
        <taxon>Eukaryota</taxon>
        <taxon>Metazoa</taxon>
        <taxon>Cnidaria</taxon>
        <taxon>Anthozoa</taxon>
        <taxon>Hexacorallia</taxon>
        <taxon>Scleractinia</taxon>
        <taxon>Astrocoeniina</taxon>
        <taxon>Acroporidae</taxon>
        <taxon>Acropora</taxon>
    </lineage>
</organism>
<evidence type="ECO:0000256" key="6">
    <source>
        <dbReference type="ARBA" id="ARBA00008696"/>
    </source>
</evidence>
<evidence type="ECO:0000256" key="3">
    <source>
        <dbReference type="ARBA" id="ARBA00005174"/>
    </source>
</evidence>
<dbReference type="SUPFAM" id="SSF56042">
    <property type="entry name" value="PurM C-terminal domain-like"/>
    <property type="match status" value="1"/>
</dbReference>
<dbReference type="EC" id="2.1.2.2" evidence="16"/>
<dbReference type="InterPro" id="IPR036477">
    <property type="entry name" value="Formyl_transf_N_sf"/>
</dbReference>
<dbReference type="InterPro" id="IPR013815">
    <property type="entry name" value="ATP_grasp_subdomain_1"/>
</dbReference>
<dbReference type="FunFam" id="3.90.650.10:FF:000007">
    <property type="entry name" value="Trifunctional purine biosynthetic protein adenosine-3"/>
    <property type="match status" value="1"/>
</dbReference>
<keyword evidence="11 16" id="KW-0658">Purine biosynthesis</keyword>
<evidence type="ECO:0000256" key="10">
    <source>
        <dbReference type="ARBA" id="ARBA00022741"/>
    </source>
</evidence>
<dbReference type="CDD" id="cd08645">
    <property type="entry name" value="FMT_core_GART"/>
    <property type="match status" value="1"/>
</dbReference>
<evidence type="ECO:0000256" key="8">
    <source>
        <dbReference type="ARBA" id="ARBA00022679"/>
    </source>
</evidence>
<dbReference type="InterPro" id="IPR011761">
    <property type="entry name" value="ATP-grasp"/>
</dbReference>
<dbReference type="PROSITE" id="PS00184">
    <property type="entry name" value="GARS"/>
    <property type="match status" value="1"/>
</dbReference>
<comment type="similarity">
    <text evidence="4 16">In the N-terminal section; belongs to the GARS family.</text>
</comment>
<dbReference type="CDD" id="cd02196">
    <property type="entry name" value="PurM"/>
    <property type="match status" value="1"/>
</dbReference>
<evidence type="ECO:0000256" key="7">
    <source>
        <dbReference type="ARBA" id="ARBA00022598"/>
    </source>
</evidence>
<evidence type="ECO:0000256" key="2">
    <source>
        <dbReference type="ARBA" id="ARBA00005054"/>
    </source>
</evidence>
<evidence type="ECO:0000313" key="18">
    <source>
        <dbReference type="EMBL" id="KAK2570668.1"/>
    </source>
</evidence>
<dbReference type="Gene3D" id="3.40.50.20">
    <property type="match status" value="1"/>
</dbReference>
<dbReference type="GO" id="GO:0005524">
    <property type="term" value="F:ATP binding"/>
    <property type="evidence" value="ECO:0007669"/>
    <property type="project" value="UniProtKB-UniRule"/>
</dbReference>
<dbReference type="InterPro" id="IPR020562">
    <property type="entry name" value="PRibGlycinamide_synth_N"/>
</dbReference>
<dbReference type="Pfam" id="PF00551">
    <property type="entry name" value="Formyl_trans_N"/>
    <property type="match status" value="1"/>
</dbReference>
<dbReference type="PANTHER" id="PTHR10520:SF12">
    <property type="entry name" value="TRIFUNCTIONAL PURINE BIOSYNTHETIC PROTEIN ADENOSINE-3"/>
    <property type="match status" value="1"/>
</dbReference>
<keyword evidence="9 16" id="KW-0479">Metal-binding</keyword>
<dbReference type="FunFam" id="3.30.470.20:FF:000018">
    <property type="entry name" value="Trifunctional purine biosynthetic protein adenosine-3"/>
    <property type="match status" value="1"/>
</dbReference>
<comment type="caution">
    <text evidence="18">The sequence shown here is derived from an EMBL/GenBank/DDBJ whole genome shotgun (WGS) entry which is preliminary data.</text>
</comment>
<dbReference type="InterPro" id="IPR016185">
    <property type="entry name" value="PreATP-grasp_dom_sf"/>
</dbReference>
<keyword evidence="10 15" id="KW-0547">Nucleotide-binding</keyword>
<accession>A0AAD9R0J3</accession>
<evidence type="ECO:0000256" key="11">
    <source>
        <dbReference type="ARBA" id="ARBA00022755"/>
    </source>
</evidence>
<dbReference type="SUPFAM" id="SSF51246">
    <property type="entry name" value="Rudiment single hybrid motif"/>
    <property type="match status" value="1"/>
</dbReference>
<name>A0AAD9R0J3_ACRCE</name>
<dbReference type="PROSITE" id="PS00373">
    <property type="entry name" value="GART"/>
    <property type="match status" value="1"/>
</dbReference>
<dbReference type="InterPro" id="IPR004607">
    <property type="entry name" value="GART"/>
</dbReference>
<dbReference type="Proteomes" id="UP001249851">
    <property type="component" value="Unassembled WGS sequence"/>
</dbReference>
<evidence type="ECO:0000256" key="9">
    <source>
        <dbReference type="ARBA" id="ARBA00022723"/>
    </source>
</evidence>
<evidence type="ECO:0000313" key="19">
    <source>
        <dbReference type="Proteomes" id="UP001249851"/>
    </source>
</evidence>
<keyword evidence="19" id="KW-1185">Reference proteome</keyword>
<evidence type="ECO:0000256" key="16">
    <source>
        <dbReference type="RuleBase" id="RU363089"/>
    </source>
</evidence>
<reference evidence="18" key="2">
    <citation type="journal article" date="2023" name="Science">
        <title>Genomic signatures of disease resistance in endangered staghorn corals.</title>
        <authorList>
            <person name="Vollmer S.V."/>
            <person name="Selwyn J.D."/>
            <person name="Despard B.A."/>
            <person name="Roesel C.L."/>
        </authorList>
    </citation>
    <scope>NUCLEOTIDE SEQUENCE</scope>
    <source>
        <strain evidence="18">K2</strain>
    </source>
</reference>
<dbReference type="NCBIfam" id="TIGR00878">
    <property type="entry name" value="purM"/>
    <property type="match status" value="1"/>
</dbReference>
<dbReference type="InterPro" id="IPR020559">
    <property type="entry name" value="PRibGlycinamide_synth_CS"/>
</dbReference>
<dbReference type="InterPro" id="IPR002376">
    <property type="entry name" value="Formyl_transf_N"/>
</dbReference>
<dbReference type="GO" id="GO:0004637">
    <property type="term" value="F:phosphoribosylamine-glycine ligase activity"/>
    <property type="evidence" value="ECO:0007669"/>
    <property type="project" value="UniProtKB-UniRule"/>
</dbReference>
<dbReference type="AlphaFoldDB" id="A0AAD9R0J3"/>
<dbReference type="Pfam" id="PF00586">
    <property type="entry name" value="AIRS"/>
    <property type="match status" value="1"/>
</dbReference>
<dbReference type="Gene3D" id="3.30.1490.20">
    <property type="entry name" value="ATP-grasp fold, A domain"/>
    <property type="match status" value="1"/>
</dbReference>
<dbReference type="SUPFAM" id="SSF56059">
    <property type="entry name" value="Glutathione synthetase ATP-binding domain-like"/>
    <property type="match status" value="1"/>
</dbReference>
<keyword evidence="14 16" id="KW-0511">Multifunctional enzyme</keyword>
<dbReference type="SMART" id="SM01209">
    <property type="entry name" value="GARS_A"/>
    <property type="match status" value="1"/>
</dbReference>
<dbReference type="NCBIfam" id="TIGR00639">
    <property type="entry name" value="PurN"/>
    <property type="match status" value="1"/>
</dbReference>
<dbReference type="InterPro" id="IPR016188">
    <property type="entry name" value="PurM-like_N"/>
</dbReference>
<dbReference type="Gene3D" id="3.30.1330.10">
    <property type="entry name" value="PurM-like, N-terminal domain"/>
    <property type="match status" value="1"/>
</dbReference>
<dbReference type="InterPro" id="IPR037123">
    <property type="entry name" value="PRibGlycinamide_synth_C_sf"/>
</dbReference>
<dbReference type="EMBL" id="JARQWQ010000007">
    <property type="protein sequence ID" value="KAK2570668.1"/>
    <property type="molecule type" value="Genomic_DNA"/>
</dbReference>
<dbReference type="InterPro" id="IPR020561">
    <property type="entry name" value="PRibGlycinamid_synth_ATP-grasp"/>
</dbReference>
<evidence type="ECO:0000256" key="1">
    <source>
        <dbReference type="ARBA" id="ARBA00004686"/>
    </source>
</evidence>
<dbReference type="InterPro" id="IPR020560">
    <property type="entry name" value="PRibGlycinamide_synth_C-dom"/>
</dbReference>
<keyword evidence="7 16" id="KW-0436">Ligase</keyword>
<dbReference type="Gene3D" id="3.40.50.170">
    <property type="entry name" value="Formyl transferase, N-terminal domain"/>
    <property type="match status" value="1"/>
</dbReference>
<dbReference type="InterPro" id="IPR010918">
    <property type="entry name" value="PurM-like_C_dom"/>
</dbReference>
<gene>
    <name evidence="18" type="ORF">P5673_004355</name>
</gene>
<dbReference type="GO" id="GO:0046084">
    <property type="term" value="P:adenine biosynthetic process"/>
    <property type="evidence" value="ECO:0007669"/>
    <property type="project" value="TreeGrafter"/>
</dbReference>
<dbReference type="Pfam" id="PF02843">
    <property type="entry name" value="GARS_C"/>
    <property type="match status" value="1"/>
</dbReference>
<proteinExistence type="inferred from homology"/>
<dbReference type="InterPro" id="IPR000115">
    <property type="entry name" value="PRibGlycinamide_synth"/>
</dbReference>
<dbReference type="InterPro" id="IPR001555">
    <property type="entry name" value="GART_AS"/>
</dbReference>
<reference evidence="18" key="1">
    <citation type="journal article" date="2023" name="G3 (Bethesda)">
        <title>Whole genome assembly and annotation of the endangered Caribbean coral Acropora cervicornis.</title>
        <authorList>
            <person name="Selwyn J.D."/>
            <person name="Vollmer S.V."/>
        </authorList>
    </citation>
    <scope>NUCLEOTIDE SEQUENCE</scope>
    <source>
        <strain evidence="18">K2</strain>
    </source>
</reference>
<dbReference type="FunFam" id="3.90.600.10:FF:000001">
    <property type="entry name" value="Trifunctional purine biosynthetic protein adenosine-3"/>
    <property type="match status" value="1"/>
</dbReference>
<dbReference type="Pfam" id="PF01071">
    <property type="entry name" value="GARS_A"/>
    <property type="match status" value="1"/>
</dbReference>
<dbReference type="SMART" id="SM01210">
    <property type="entry name" value="GARS_C"/>
    <property type="match status" value="1"/>
</dbReference>
<dbReference type="NCBIfam" id="TIGR00877">
    <property type="entry name" value="purD"/>
    <property type="match status" value="1"/>
</dbReference>
<dbReference type="PROSITE" id="PS50975">
    <property type="entry name" value="ATP_GRASP"/>
    <property type="match status" value="1"/>
</dbReference>
<dbReference type="SUPFAM" id="SSF55326">
    <property type="entry name" value="PurM N-terminal domain-like"/>
    <property type="match status" value="1"/>
</dbReference>
<dbReference type="FunFam" id="3.40.50.170:FF:000006">
    <property type="entry name" value="Trifunctional purine biosynthetic protein adenosine-3"/>
    <property type="match status" value="1"/>
</dbReference>
<dbReference type="SUPFAM" id="SSF52440">
    <property type="entry name" value="PreATP-grasp domain"/>
    <property type="match status" value="1"/>
</dbReference>
<dbReference type="PANTHER" id="PTHR10520">
    <property type="entry name" value="TRIFUNCTIONAL PURINE BIOSYNTHETIC PROTEIN ADENOSINE-3-RELATED"/>
    <property type="match status" value="1"/>
</dbReference>
<sequence>MADKVLIIGGGGRENAIARKVAQSSHVGKILIAPGNAGTVSIRSKTKNVSSSALDPNNNENVVKYCVDNNVDFVIVGPEVPLANGLSDSLSDNNIPCFGPSKSAAQIESSKHFAKDFMQRHKIPTARWKAFTDVEEACKHIETAGYEALVVKASGLAAGKGVVEKSLREAGSTVVIEEKLEGEEVSVLCFTDGRTIAVMPPAQDHKRLLDHDQGPNTGGMGAYAPCPQVVDGLRKEGCNFVGVLYAGMMLTPHGPRVLEFNCRFGDPETQVILPLLKSDLYATMMECVNGDLSLSLPVWHTDRYAVGVVAASAGYPGPIKKGCVIHGLKDLENEDNVELLHAGTTLKKISDSDTVVTSGGRVLAVVGVAQRIEDAQKTAYNNMKKICFDGIQYRNDIAARACTYVIKTKALTYSGAGVHIDAGNLLVAQAVGKHSSVGIDLVAMCVNDILAHGAEPLFFLDYFATGKLDVGKAKEVISGISQGCLMAGCALLGGEYDIAGFAVGAVERDQVLPRSESIKPEDVVIGLASSGVHSNGFSLVRQIIDSCGLDFNSPCPFPTNECLQSVTKIGEALLEPTKIYCNSVLPLMKDGKVKAFAHITGGGLLENIPRVLPPGVGVMLDATTWNLPMVFGWIFGQGNVATQEMARTFNCGIGAVLIVEKGVASSVLDHLKGFEQQAWIIGQVTKCIDDSRPVTVNHLQEVLSECARKSDIKGQQVDKVFANGLAKRAKICNGQIEEQENSHEMKVGVLISGSGTNLQALIDRSLQQDSCANIVLVISNVPGVQGLKRAEAAGISTRVIKHKDFKSRLEFDMAMDAALKEAGVELVCLAGFMRIVTGEFVRKWNGRLLNIHPSLLPSFKGVNAHKMVLEAGVCITGCTVHFVAEEVDAGAIITQEAVPVLNGDTEETLQERVKCAEHRAYPRAMELLASGRIKLNDHNKVQWM</sequence>
<dbReference type="InterPro" id="IPR036676">
    <property type="entry name" value="PurM-like_C_sf"/>
</dbReference>
<dbReference type="SUPFAM" id="SSF53328">
    <property type="entry name" value="Formyltransferase"/>
    <property type="match status" value="1"/>
</dbReference>
<keyword evidence="12 15" id="KW-0067">ATP-binding</keyword>